<dbReference type="Proteomes" id="UP000218785">
    <property type="component" value="Chromosome"/>
</dbReference>
<name>A0A1Z4N8B9_9CYAN</name>
<evidence type="ECO:0000256" key="1">
    <source>
        <dbReference type="SAM" id="SignalP"/>
    </source>
</evidence>
<evidence type="ECO:0008006" key="4">
    <source>
        <dbReference type="Google" id="ProtNLM"/>
    </source>
</evidence>
<sequence length="280" mass="29279">MQLAQKLGIATASNIMVFASILASSVTSASAFTITTGGTSVPGAGQISSVPNTKTINFDNGIAPTTGYAQYSASIGIPAIVQGTVSDYARPSGDQTKYLTIAPVGANVPGSNSPITIALAKAANYFGLYWGSVDAFNSVAFYKGQTLLKSFDGSNVPSTTASGDQSSPEDNVYVNFFAGQGEEFDKIILGSSQVAFESDNHAFQEVPEPWTIGGSLLALGFGFWMKRQPLRGIQNSSSPKGRGYAKESLTAVATSRGTRPTHCLLNGGEPPHATFRKIQN</sequence>
<dbReference type="RefSeq" id="WP_096581829.1">
    <property type="nucleotide sequence ID" value="NZ_CAWNJS010000001.1"/>
</dbReference>
<dbReference type="NCBIfam" id="TIGR04155">
    <property type="entry name" value="cyano_PEP"/>
    <property type="match status" value="1"/>
</dbReference>
<dbReference type="InterPro" id="IPR026374">
    <property type="entry name" value="Cyano_PEP"/>
</dbReference>
<proteinExistence type="predicted"/>
<protein>
    <recommendedName>
        <fullName evidence="4">PEP-CTERM protein-sorting domain-containing protein</fullName>
    </recommendedName>
</protein>
<keyword evidence="3" id="KW-1185">Reference proteome</keyword>
<accession>A0A1Z4N8B9</accession>
<reference evidence="2 3" key="1">
    <citation type="submission" date="2017-06" db="EMBL/GenBank/DDBJ databases">
        <title>Genome sequencing of cyanobaciteial culture collection at National Institute for Environmental Studies (NIES).</title>
        <authorList>
            <person name="Hirose Y."/>
            <person name="Shimura Y."/>
            <person name="Fujisawa T."/>
            <person name="Nakamura Y."/>
            <person name="Kawachi M."/>
        </authorList>
    </citation>
    <scope>NUCLEOTIDE SEQUENCE [LARGE SCALE GENOMIC DNA]</scope>
    <source>
        <strain evidence="2 3">NIES-37</strain>
    </source>
</reference>
<feature type="signal peptide" evidence="1">
    <location>
        <begin position="1"/>
        <end position="29"/>
    </location>
</feature>
<dbReference type="KEGG" id="ttq:NIES37_59570"/>
<organism evidence="2 3">
    <name type="scientific">Tolypothrix tenuis PCC 7101</name>
    <dbReference type="NCBI Taxonomy" id="231146"/>
    <lineage>
        <taxon>Bacteria</taxon>
        <taxon>Bacillati</taxon>
        <taxon>Cyanobacteriota</taxon>
        <taxon>Cyanophyceae</taxon>
        <taxon>Nostocales</taxon>
        <taxon>Tolypothrichaceae</taxon>
        <taxon>Tolypothrix</taxon>
    </lineage>
</organism>
<gene>
    <name evidence="2" type="ORF">NIES37_59570</name>
</gene>
<dbReference type="AlphaFoldDB" id="A0A1Z4N8B9"/>
<evidence type="ECO:0000313" key="2">
    <source>
        <dbReference type="EMBL" id="BAZ01950.1"/>
    </source>
</evidence>
<dbReference type="EMBL" id="AP018248">
    <property type="protein sequence ID" value="BAZ01950.1"/>
    <property type="molecule type" value="Genomic_DNA"/>
</dbReference>
<evidence type="ECO:0000313" key="3">
    <source>
        <dbReference type="Proteomes" id="UP000218785"/>
    </source>
</evidence>
<feature type="chain" id="PRO_5013300779" description="PEP-CTERM protein-sorting domain-containing protein" evidence="1">
    <location>
        <begin position="30"/>
        <end position="280"/>
    </location>
</feature>
<dbReference type="InterPro" id="IPR013424">
    <property type="entry name" value="Ice-binding_C"/>
</dbReference>
<dbReference type="NCBIfam" id="TIGR02595">
    <property type="entry name" value="PEP_CTERM"/>
    <property type="match status" value="1"/>
</dbReference>
<keyword evidence="1" id="KW-0732">Signal</keyword>